<protein>
    <recommendedName>
        <fullName evidence="3 12">Thymidylate kinase</fullName>
        <ecNumber evidence="2 12">2.7.4.9</ecNumber>
    </recommendedName>
    <alternativeName>
        <fullName evidence="9 12">dTMP kinase</fullName>
    </alternativeName>
</protein>
<dbReference type="InterPro" id="IPR027417">
    <property type="entry name" value="P-loop_NTPase"/>
</dbReference>
<dbReference type="HAMAP" id="MF_00165">
    <property type="entry name" value="Thymidylate_kinase"/>
    <property type="match status" value="1"/>
</dbReference>
<dbReference type="GO" id="GO:0006233">
    <property type="term" value="P:dTDP biosynthetic process"/>
    <property type="evidence" value="ECO:0007669"/>
    <property type="project" value="InterPro"/>
</dbReference>
<dbReference type="EC" id="2.7.4.9" evidence="2 12"/>
<dbReference type="SUPFAM" id="SSF52540">
    <property type="entry name" value="P-loop containing nucleoside triphosphate hydrolases"/>
    <property type="match status" value="1"/>
</dbReference>
<keyword evidence="4 12" id="KW-0808">Transferase</keyword>
<dbReference type="InterPro" id="IPR039430">
    <property type="entry name" value="Thymidylate_kin-like_dom"/>
</dbReference>
<evidence type="ECO:0000256" key="8">
    <source>
        <dbReference type="ARBA" id="ARBA00022840"/>
    </source>
</evidence>
<keyword evidence="15" id="KW-1185">Reference proteome</keyword>
<keyword evidence="5 12" id="KW-0545">Nucleotide biosynthesis</keyword>
<dbReference type="GO" id="GO:0004798">
    <property type="term" value="F:dTMP kinase activity"/>
    <property type="evidence" value="ECO:0007669"/>
    <property type="project" value="UniProtKB-UniRule"/>
</dbReference>
<dbReference type="InterPro" id="IPR018094">
    <property type="entry name" value="Thymidylate_kinase"/>
</dbReference>
<dbReference type="PANTHER" id="PTHR10344">
    <property type="entry name" value="THYMIDYLATE KINASE"/>
    <property type="match status" value="1"/>
</dbReference>
<evidence type="ECO:0000256" key="6">
    <source>
        <dbReference type="ARBA" id="ARBA00022741"/>
    </source>
</evidence>
<dbReference type="GO" id="GO:0005524">
    <property type="term" value="F:ATP binding"/>
    <property type="evidence" value="ECO:0007669"/>
    <property type="project" value="UniProtKB-UniRule"/>
</dbReference>
<keyword evidence="6 12" id="KW-0547">Nucleotide-binding</keyword>
<dbReference type="AlphaFoldDB" id="A0AA86N0V2"/>
<dbReference type="KEGG" id="nti:DNFV4_03039"/>
<comment type="function">
    <text evidence="11 12">Phosphorylation of dTMP to form dTDP in both de novo and salvage pathways of dTTP synthesis.</text>
</comment>
<sequence>MEGIEGSGKTTQSVRLAEWLTKQGYEVVRTREPGGTPLAEALRRSLLNATDEPVTPWTEVLLVLAARAQHVAQVIRPALERGAIVLCDRYLDSTLAYQAYGRGLPASVLLRWHRQVTDNLMPDLTLLFDVPVAVGLRRRREEGTKTNRLDEETKLFHNRVRGGFRDLARKYRSRIQVIPSGKTPEKIHADVRDLVTEVLARRPLDRKNRLMKRPTASTNTPHIGKLHAVC</sequence>
<comment type="catalytic activity">
    <reaction evidence="10 12">
        <text>dTMP + ATP = dTDP + ADP</text>
        <dbReference type="Rhea" id="RHEA:13517"/>
        <dbReference type="ChEBI" id="CHEBI:30616"/>
        <dbReference type="ChEBI" id="CHEBI:58369"/>
        <dbReference type="ChEBI" id="CHEBI:63528"/>
        <dbReference type="ChEBI" id="CHEBI:456216"/>
        <dbReference type="EC" id="2.7.4.9"/>
    </reaction>
</comment>
<evidence type="ECO:0000256" key="1">
    <source>
        <dbReference type="ARBA" id="ARBA00009776"/>
    </source>
</evidence>
<evidence type="ECO:0000256" key="10">
    <source>
        <dbReference type="ARBA" id="ARBA00048743"/>
    </source>
</evidence>
<name>A0AA86N0V2_9BACT</name>
<dbReference type="GO" id="GO:0005829">
    <property type="term" value="C:cytosol"/>
    <property type="evidence" value="ECO:0007669"/>
    <property type="project" value="TreeGrafter"/>
</dbReference>
<dbReference type="GO" id="GO:0006235">
    <property type="term" value="P:dTTP biosynthetic process"/>
    <property type="evidence" value="ECO:0007669"/>
    <property type="project" value="UniProtKB-UniRule"/>
</dbReference>
<dbReference type="PROSITE" id="PS01331">
    <property type="entry name" value="THYMIDYLATE_KINASE"/>
    <property type="match status" value="1"/>
</dbReference>
<feature type="domain" description="Thymidylate kinase-like" evidence="13">
    <location>
        <begin position="2"/>
        <end position="190"/>
    </location>
</feature>
<dbReference type="GO" id="GO:0006227">
    <property type="term" value="P:dUDP biosynthetic process"/>
    <property type="evidence" value="ECO:0007669"/>
    <property type="project" value="TreeGrafter"/>
</dbReference>
<evidence type="ECO:0000313" key="14">
    <source>
        <dbReference type="EMBL" id="CAI4032609.1"/>
    </source>
</evidence>
<dbReference type="Pfam" id="PF02223">
    <property type="entry name" value="Thymidylate_kin"/>
    <property type="match status" value="1"/>
</dbReference>
<evidence type="ECO:0000256" key="7">
    <source>
        <dbReference type="ARBA" id="ARBA00022777"/>
    </source>
</evidence>
<accession>A0AA86N0V2</accession>
<dbReference type="CDD" id="cd01672">
    <property type="entry name" value="TMPK"/>
    <property type="match status" value="1"/>
</dbReference>
<feature type="binding site" evidence="12">
    <location>
        <begin position="3"/>
        <end position="10"/>
    </location>
    <ligand>
        <name>ATP</name>
        <dbReference type="ChEBI" id="CHEBI:30616"/>
    </ligand>
</feature>
<keyword evidence="7 12" id="KW-0418">Kinase</keyword>
<proteinExistence type="inferred from homology"/>
<evidence type="ECO:0000256" key="4">
    <source>
        <dbReference type="ARBA" id="ARBA00022679"/>
    </source>
</evidence>
<dbReference type="InterPro" id="IPR018095">
    <property type="entry name" value="Thymidylate_kin_CS"/>
</dbReference>
<comment type="similarity">
    <text evidence="1 12">Belongs to the thymidylate kinase family.</text>
</comment>
<dbReference type="EMBL" id="OX365700">
    <property type="protein sequence ID" value="CAI4032609.1"/>
    <property type="molecule type" value="Genomic_DNA"/>
</dbReference>
<dbReference type="Proteomes" id="UP001179121">
    <property type="component" value="Chromosome"/>
</dbReference>
<evidence type="ECO:0000259" key="13">
    <source>
        <dbReference type="Pfam" id="PF02223"/>
    </source>
</evidence>
<keyword evidence="8 12" id="KW-0067">ATP-binding</keyword>
<evidence type="ECO:0000313" key="15">
    <source>
        <dbReference type="Proteomes" id="UP001179121"/>
    </source>
</evidence>
<dbReference type="PANTHER" id="PTHR10344:SF4">
    <property type="entry name" value="UMP-CMP KINASE 2, MITOCHONDRIAL"/>
    <property type="match status" value="1"/>
</dbReference>
<evidence type="ECO:0000256" key="9">
    <source>
        <dbReference type="ARBA" id="ARBA00029962"/>
    </source>
</evidence>
<evidence type="ECO:0000256" key="12">
    <source>
        <dbReference type="HAMAP-Rule" id="MF_00165"/>
    </source>
</evidence>
<evidence type="ECO:0000256" key="2">
    <source>
        <dbReference type="ARBA" id="ARBA00012980"/>
    </source>
</evidence>
<evidence type="ECO:0000256" key="5">
    <source>
        <dbReference type="ARBA" id="ARBA00022727"/>
    </source>
</evidence>
<reference evidence="14" key="1">
    <citation type="submission" date="2022-10" db="EMBL/GenBank/DDBJ databases">
        <authorList>
            <person name="Koch H."/>
        </authorList>
    </citation>
    <scope>NUCLEOTIDE SEQUENCE</scope>
    <source>
        <strain evidence="14">DNF</strain>
    </source>
</reference>
<dbReference type="NCBIfam" id="TIGR00041">
    <property type="entry name" value="DTMP_kinase"/>
    <property type="match status" value="1"/>
</dbReference>
<evidence type="ECO:0000256" key="3">
    <source>
        <dbReference type="ARBA" id="ARBA00017144"/>
    </source>
</evidence>
<evidence type="ECO:0000256" key="11">
    <source>
        <dbReference type="ARBA" id="ARBA00057735"/>
    </source>
</evidence>
<organism evidence="14 15">
    <name type="scientific">Nitrospira tepida</name>
    <dbReference type="NCBI Taxonomy" id="2973512"/>
    <lineage>
        <taxon>Bacteria</taxon>
        <taxon>Pseudomonadati</taxon>
        <taxon>Nitrospirota</taxon>
        <taxon>Nitrospiria</taxon>
        <taxon>Nitrospirales</taxon>
        <taxon>Nitrospiraceae</taxon>
        <taxon>Nitrospira</taxon>
    </lineage>
</organism>
<dbReference type="FunFam" id="3.40.50.300:FF:000225">
    <property type="entry name" value="Thymidylate kinase"/>
    <property type="match status" value="1"/>
</dbReference>
<dbReference type="Gene3D" id="3.40.50.300">
    <property type="entry name" value="P-loop containing nucleotide triphosphate hydrolases"/>
    <property type="match status" value="1"/>
</dbReference>
<gene>
    <name evidence="12" type="primary">tmk</name>
    <name evidence="14" type="ORF">DNFV4_03039</name>
</gene>